<dbReference type="EMBL" id="HBUE01123326">
    <property type="protein sequence ID" value="CAG6493317.1"/>
    <property type="molecule type" value="Transcribed_RNA"/>
</dbReference>
<dbReference type="GO" id="GO:0016279">
    <property type="term" value="F:protein-lysine N-methyltransferase activity"/>
    <property type="evidence" value="ECO:0007669"/>
    <property type="project" value="InterPro"/>
</dbReference>
<dbReference type="AlphaFoldDB" id="A0A8D8G1T8"/>
<keyword evidence="3" id="KW-0489">Methyltransferase</keyword>
<dbReference type="GO" id="GO:0042054">
    <property type="term" value="F:histone methyltransferase activity"/>
    <property type="evidence" value="ECO:0007669"/>
    <property type="project" value="InterPro"/>
</dbReference>
<evidence type="ECO:0000256" key="1">
    <source>
        <dbReference type="SAM" id="MobiDB-lite"/>
    </source>
</evidence>
<dbReference type="PANTHER" id="PTHR46307:SF4">
    <property type="entry name" value="G9A, ISOFORM B"/>
    <property type="match status" value="1"/>
</dbReference>
<evidence type="ECO:0000313" key="3">
    <source>
        <dbReference type="EMBL" id="CAG6493317.1"/>
    </source>
</evidence>
<feature type="domain" description="EHMT1/2 cysteine-rich region" evidence="2">
    <location>
        <begin position="541"/>
        <end position="640"/>
    </location>
</feature>
<dbReference type="GO" id="GO:0002039">
    <property type="term" value="F:p53 binding"/>
    <property type="evidence" value="ECO:0007669"/>
    <property type="project" value="InterPro"/>
</dbReference>
<dbReference type="Pfam" id="PF21533">
    <property type="entry name" value="EHMT1-2_CRR"/>
    <property type="match status" value="1"/>
</dbReference>
<organism evidence="3">
    <name type="scientific">Culex pipiens</name>
    <name type="common">House mosquito</name>
    <dbReference type="NCBI Taxonomy" id="7175"/>
    <lineage>
        <taxon>Eukaryota</taxon>
        <taxon>Metazoa</taxon>
        <taxon>Ecdysozoa</taxon>
        <taxon>Arthropoda</taxon>
        <taxon>Hexapoda</taxon>
        <taxon>Insecta</taxon>
        <taxon>Pterygota</taxon>
        <taxon>Neoptera</taxon>
        <taxon>Endopterygota</taxon>
        <taxon>Diptera</taxon>
        <taxon>Nematocera</taxon>
        <taxon>Culicoidea</taxon>
        <taxon>Culicidae</taxon>
        <taxon>Culicinae</taxon>
        <taxon>Culicini</taxon>
        <taxon>Culex</taxon>
        <taxon>Culex</taxon>
    </lineage>
</organism>
<dbReference type="InterPro" id="IPR043550">
    <property type="entry name" value="EHMT1/EHMT2"/>
</dbReference>
<feature type="region of interest" description="Disordered" evidence="1">
    <location>
        <begin position="423"/>
        <end position="442"/>
    </location>
</feature>
<accession>A0A8D8G1T8</accession>
<feature type="compositionally biased region" description="Polar residues" evidence="1">
    <location>
        <begin position="423"/>
        <end position="436"/>
    </location>
</feature>
<dbReference type="InterPro" id="IPR047762">
    <property type="entry name" value="EHMT_CRR"/>
</dbReference>
<proteinExistence type="predicted"/>
<dbReference type="PANTHER" id="PTHR46307">
    <property type="entry name" value="G9A, ISOFORM B"/>
    <property type="match status" value="1"/>
</dbReference>
<protein>
    <submittedName>
        <fullName evidence="3">Histone-lysine N-methyltransferase EHMT2</fullName>
    </submittedName>
</protein>
<evidence type="ECO:0000259" key="2">
    <source>
        <dbReference type="Pfam" id="PF21533"/>
    </source>
</evidence>
<reference evidence="3" key="1">
    <citation type="submission" date="2021-05" db="EMBL/GenBank/DDBJ databases">
        <authorList>
            <person name="Alioto T."/>
            <person name="Alioto T."/>
            <person name="Gomez Garrido J."/>
        </authorList>
    </citation>
    <scope>NUCLEOTIDE SEQUENCE</scope>
</reference>
<dbReference type="CDD" id="cd20905">
    <property type="entry name" value="EHMT_ZBD"/>
    <property type="match status" value="1"/>
</dbReference>
<dbReference type="GO" id="GO:0032259">
    <property type="term" value="P:methylation"/>
    <property type="evidence" value="ECO:0007669"/>
    <property type="project" value="UniProtKB-KW"/>
</dbReference>
<dbReference type="GO" id="GO:0008270">
    <property type="term" value="F:zinc ion binding"/>
    <property type="evidence" value="ECO:0007669"/>
    <property type="project" value="InterPro"/>
</dbReference>
<sequence length="656" mass="74483">MDFIENLLSHMSSTFNRESILPKQEEIAEDETFKWRALKNNQFASRSKNSQPKHSNINISSAPFAEDISASNTNFERSEVVIEIANGISNAEIKEALITQQSASAENGESSHQNYTYGKSETEIYRTINLHDGDKFETVSTSNLFKHMSSTFNATGEVHTKNIKRIKSYEKSNKFNVCTVRRSNRLRQDSLKNECTDYQEQSIIECPGTAVNNLKLSRNSEFLHKTVTSLIVPKHDAVNQITLECKNINLDDGKSAPAECANKKKYSSYQTISKQKTILNMSVKKLAASNNGIEEYFNLKGKHTASHKQNNRKLKSLLNKKSVRHNDAETLNVYSNIENTCRLRGRLSRPIKLSAKILANKKLRHGFELQNSARLGCNSKIKPSKASPDFEKLPGTEQQTFFSNSKSKTDNPDSQQFLGQIKRTNLPNNKSPETNRNQNKSQLQQLNKLKERYFRTLGLLSINSSKQTSKSKEHMELKFTFEPNESICPDAKVASANNDKKKRSMIPGRSIPSLKTRAFETCCCEKSFPYFTARVQSRILCTAIDEVHGKLIKCGNKLEGKAQNFLRPSLRSSYQLLCKLHYKRFRRHCCCAQCGIYCTQGEFSICSRSHLFHTKCAETYGIGLRQKDITTLLLNCPHCGVKENSEKLTKIQIMID</sequence>
<keyword evidence="3" id="KW-0808">Transferase</keyword>
<name>A0A8D8G1T8_CULPI</name>